<dbReference type="Proteomes" id="UP000028990">
    <property type="component" value="Unassembled WGS sequence"/>
</dbReference>
<proteinExistence type="inferred from homology"/>
<keyword evidence="9" id="KW-1185">Reference proteome</keyword>
<evidence type="ECO:0000259" key="7">
    <source>
        <dbReference type="Pfam" id="PF00061"/>
    </source>
</evidence>
<dbReference type="InterPro" id="IPR000566">
    <property type="entry name" value="Lipocln_cytosolic_FA-bd_dom"/>
</dbReference>
<evidence type="ECO:0000313" key="8">
    <source>
        <dbReference type="EMBL" id="KFO21481.1"/>
    </source>
</evidence>
<protein>
    <submittedName>
        <fullName evidence="8">von Ebner gland protein 1</fullName>
    </submittedName>
</protein>
<feature type="chain" id="PRO_5001871976" evidence="6">
    <location>
        <begin position="20"/>
        <end position="468"/>
    </location>
</feature>
<dbReference type="PANTHER" id="PTHR11430:SF129">
    <property type="entry name" value="ODORANT-BINDING PROTEIN 2A-RELATED"/>
    <property type="match status" value="1"/>
</dbReference>
<dbReference type="PRINTS" id="PR01175">
    <property type="entry name" value="VNEBNERGLAND"/>
</dbReference>
<dbReference type="eggNOG" id="ENOG502S22P">
    <property type="taxonomic scope" value="Eukaryota"/>
</dbReference>
<keyword evidence="3" id="KW-0964">Secreted</keyword>
<evidence type="ECO:0000256" key="1">
    <source>
        <dbReference type="ARBA" id="ARBA00004613"/>
    </source>
</evidence>
<name>A0A091DF98_FUKDA</name>
<evidence type="ECO:0000313" key="9">
    <source>
        <dbReference type="Proteomes" id="UP000028990"/>
    </source>
</evidence>
<gene>
    <name evidence="8" type="ORF">H920_17122</name>
</gene>
<dbReference type="Gene3D" id="2.40.128.20">
    <property type="match status" value="2"/>
</dbReference>
<dbReference type="AlphaFoldDB" id="A0A091DF98"/>
<evidence type="ECO:0000256" key="3">
    <source>
        <dbReference type="ARBA" id="ARBA00022525"/>
    </source>
</evidence>
<dbReference type="InterPro" id="IPR002450">
    <property type="entry name" value="von_Ebner_gland"/>
</dbReference>
<evidence type="ECO:0000256" key="2">
    <source>
        <dbReference type="ARBA" id="ARBA00006889"/>
    </source>
</evidence>
<accession>A0A091DF98</accession>
<feature type="signal peptide" evidence="6">
    <location>
        <begin position="1"/>
        <end position="19"/>
    </location>
</feature>
<feature type="domain" description="Lipocalin/cytosolic fatty-acid binding" evidence="7">
    <location>
        <begin position="34"/>
        <end position="170"/>
    </location>
</feature>
<dbReference type="SUPFAM" id="SSF50814">
    <property type="entry name" value="Lipocalins"/>
    <property type="match status" value="2"/>
</dbReference>
<evidence type="ECO:0000256" key="6">
    <source>
        <dbReference type="SAM" id="SignalP"/>
    </source>
</evidence>
<evidence type="ECO:0000256" key="4">
    <source>
        <dbReference type="ARBA" id="ARBA00022729"/>
    </source>
</evidence>
<dbReference type="GO" id="GO:0036094">
    <property type="term" value="F:small molecule binding"/>
    <property type="evidence" value="ECO:0007669"/>
    <property type="project" value="InterPro"/>
</dbReference>
<feature type="domain" description="Lipocalin/cytosolic fatty-acid binding" evidence="7">
    <location>
        <begin position="265"/>
        <end position="402"/>
    </location>
</feature>
<dbReference type="EMBL" id="KN124375">
    <property type="protein sequence ID" value="KFO21481.1"/>
    <property type="molecule type" value="Genomic_DNA"/>
</dbReference>
<dbReference type="Pfam" id="PF00061">
    <property type="entry name" value="Lipocalin"/>
    <property type="match status" value="2"/>
</dbReference>
<comment type="subcellular location">
    <subcellularLocation>
        <location evidence="1">Secreted</location>
    </subcellularLocation>
</comment>
<comment type="similarity">
    <text evidence="2">Belongs to the calycin superfamily. Lipocalin family.</text>
</comment>
<dbReference type="GO" id="GO:0005615">
    <property type="term" value="C:extracellular space"/>
    <property type="evidence" value="ECO:0007669"/>
    <property type="project" value="TreeGrafter"/>
</dbReference>
<dbReference type="InterPro" id="IPR002345">
    <property type="entry name" value="Lipocalin"/>
</dbReference>
<dbReference type="PANTHER" id="PTHR11430">
    <property type="entry name" value="LIPOCALIN"/>
    <property type="match status" value="1"/>
</dbReference>
<organism evidence="8 9">
    <name type="scientific">Fukomys damarensis</name>
    <name type="common">Damaraland mole rat</name>
    <name type="synonym">Cryptomys damarensis</name>
    <dbReference type="NCBI Taxonomy" id="885580"/>
    <lineage>
        <taxon>Eukaryota</taxon>
        <taxon>Metazoa</taxon>
        <taxon>Chordata</taxon>
        <taxon>Craniata</taxon>
        <taxon>Vertebrata</taxon>
        <taxon>Euteleostomi</taxon>
        <taxon>Mammalia</taxon>
        <taxon>Eutheria</taxon>
        <taxon>Euarchontoglires</taxon>
        <taxon>Glires</taxon>
        <taxon>Rodentia</taxon>
        <taxon>Hystricomorpha</taxon>
        <taxon>Bathyergidae</taxon>
        <taxon>Fukomys</taxon>
    </lineage>
</organism>
<feature type="region of interest" description="Disordered" evidence="5">
    <location>
        <begin position="397"/>
        <end position="435"/>
    </location>
</feature>
<dbReference type="CDD" id="cd19414">
    <property type="entry name" value="lipocalin_1_3_4_13-like"/>
    <property type="match status" value="2"/>
</dbReference>
<sequence>MKTLLPTLVLLGLVAALQAQDPLSLQPEEPNLIGTWYTKALVSNMTLPGPKTFQVVFPSTMTAREDGSLQARVTLMIMGQCHEKEILMQKTEEPGKYISSGGAKLIYVEELSTKDHYILYCEKRGPKKMFGVGKLIGRTPEESPEALEEFRKFVQRKGLPQEKITIPEQRAPQEPAGLHFKDWVSFHSVKLLHLDESSQGHLISGHSPEREGPAELLRPVSEHLDARLHTLKMKTLILTFGLGLIAALQAQDLPVVEEESQNDLGKWYLKAVATDTELPGKKDGSLSVTPMTVKSLERGSLELNFTMLIGGQCHEISAILEKTDEPGKYTAYRGKQVVHIIPTGVQHHYILYSESTWHKHVIRTVNLVGRDPEVNQEALAEFEKVVEARGLKTDSISIPKQRAHVHSENSAKPEPAAPQPQHLQPWPLPVAPGNGLSKEKPRTLVLLLPCLSVMMLSESRSKPLEEEI</sequence>
<keyword evidence="4 6" id="KW-0732">Signal</keyword>
<reference evidence="8 9" key="1">
    <citation type="submission" date="2013-11" db="EMBL/GenBank/DDBJ databases">
        <title>The Damaraland mole rat (Fukomys damarensis) genome and evolution of African mole rats.</title>
        <authorList>
            <person name="Gladyshev V.N."/>
            <person name="Fang X."/>
        </authorList>
    </citation>
    <scope>NUCLEOTIDE SEQUENCE [LARGE SCALE GENOMIC DNA]</scope>
    <source>
        <tissue evidence="8">Liver</tissue>
    </source>
</reference>
<dbReference type="InterPro" id="IPR012674">
    <property type="entry name" value="Calycin"/>
</dbReference>
<evidence type="ECO:0000256" key="5">
    <source>
        <dbReference type="SAM" id="MobiDB-lite"/>
    </source>
</evidence>